<dbReference type="EMBL" id="POUT01000011">
    <property type="protein sequence ID" value="PNG07083.1"/>
    <property type="molecule type" value="Genomic_DNA"/>
</dbReference>
<feature type="transmembrane region" description="Helical" evidence="7">
    <location>
        <begin position="76"/>
        <end position="96"/>
    </location>
</feature>
<dbReference type="PANTHER" id="PTHR42718">
    <property type="entry name" value="MAJOR FACILITATOR SUPERFAMILY MULTIDRUG TRANSPORTER MFSC"/>
    <property type="match status" value="1"/>
</dbReference>
<evidence type="ECO:0000313" key="10">
    <source>
        <dbReference type="Proteomes" id="UP000236023"/>
    </source>
</evidence>
<keyword evidence="6 7" id="KW-0472">Membrane</keyword>
<dbReference type="Proteomes" id="UP000236023">
    <property type="component" value="Unassembled WGS sequence"/>
</dbReference>
<evidence type="ECO:0000256" key="4">
    <source>
        <dbReference type="ARBA" id="ARBA00022692"/>
    </source>
</evidence>
<dbReference type="GO" id="GO:0022857">
    <property type="term" value="F:transmembrane transporter activity"/>
    <property type="evidence" value="ECO:0007669"/>
    <property type="project" value="InterPro"/>
</dbReference>
<dbReference type="CDD" id="cd17321">
    <property type="entry name" value="MFS_MMR_MDR_like"/>
    <property type="match status" value="1"/>
</dbReference>
<feature type="transmembrane region" description="Helical" evidence="7">
    <location>
        <begin position="49"/>
        <end position="69"/>
    </location>
</feature>
<name>A0A2N8SX63_STUST</name>
<evidence type="ECO:0000256" key="1">
    <source>
        <dbReference type="ARBA" id="ARBA00004651"/>
    </source>
</evidence>
<feature type="transmembrane region" description="Helical" evidence="7">
    <location>
        <begin position="222"/>
        <end position="243"/>
    </location>
</feature>
<dbReference type="PROSITE" id="PS50850">
    <property type="entry name" value="MFS"/>
    <property type="match status" value="1"/>
</dbReference>
<evidence type="ECO:0000256" key="6">
    <source>
        <dbReference type="ARBA" id="ARBA00023136"/>
    </source>
</evidence>
<dbReference type="SUPFAM" id="SSF103473">
    <property type="entry name" value="MFS general substrate transporter"/>
    <property type="match status" value="1"/>
</dbReference>
<keyword evidence="3" id="KW-1003">Cell membrane</keyword>
<keyword evidence="5 7" id="KW-1133">Transmembrane helix</keyword>
<feature type="domain" description="Major facilitator superfamily (MFS) profile" evidence="8">
    <location>
        <begin position="11"/>
        <end position="498"/>
    </location>
</feature>
<feature type="transmembrane region" description="Helical" evidence="7">
    <location>
        <begin position="474"/>
        <end position="495"/>
    </location>
</feature>
<feature type="transmembrane region" description="Helical" evidence="7">
    <location>
        <begin position="102"/>
        <end position="123"/>
    </location>
</feature>
<dbReference type="RefSeq" id="WP_102895332.1">
    <property type="nucleotide sequence ID" value="NZ_JAMOHU010000016.1"/>
</dbReference>
<evidence type="ECO:0000256" key="3">
    <source>
        <dbReference type="ARBA" id="ARBA00022475"/>
    </source>
</evidence>
<protein>
    <submittedName>
        <fullName evidence="9">MFS transporter</fullName>
    </submittedName>
</protein>
<evidence type="ECO:0000259" key="8">
    <source>
        <dbReference type="PROSITE" id="PS50850"/>
    </source>
</evidence>
<feature type="transmembrane region" description="Helical" evidence="7">
    <location>
        <begin position="398"/>
        <end position="420"/>
    </location>
</feature>
<feature type="transmembrane region" description="Helical" evidence="7">
    <location>
        <begin position="198"/>
        <end position="216"/>
    </location>
</feature>
<dbReference type="Pfam" id="PF07690">
    <property type="entry name" value="MFS_1"/>
    <property type="match status" value="1"/>
</dbReference>
<dbReference type="Gene3D" id="1.20.1720.10">
    <property type="entry name" value="Multidrug resistance protein D"/>
    <property type="match status" value="1"/>
</dbReference>
<accession>A0A2N8SX63</accession>
<dbReference type="PRINTS" id="PR01036">
    <property type="entry name" value="TCRTETB"/>
</dbReference>
<reference evidence="9 10" key="1">
    <citation type="submission" date="2018-01" db="EMBL/GenBank/DDBJ databases">
        <title>Denitrification phenotypes of diverse strains of Pseudomonas stutzeri.</title>
        <authorList>
            <person name="Milligan D.A."/>
            <person name="Bergaust L."/>
            <person name="Bakken L.R."/>
            <person name="Frostegard A."/>
        </authorList>
    </citation>
    <scope>NUCLEOTIDE SEQUENCE [LARGE SCALE GENOMIC DNA]</scope>
    <source>
        <strain evidence="9 10">24a75</strain>
    </source>
</reference>
<proteinExistence type="predicted"/>
<organism evidence="9 10">
    <name type="scientific">Stutzerimonas stutzeri</name>
    <name type="common">Pseudomonas stutzeri</name>
    <dbReference type="NCBI Taxonomy" id="316"/>
    <lineage>
        <taxon>Bacteria</taxon>
        <taxon>Pseudomonadati</taxon>
        <taxon>Pseudomonadota</taxon>
        <taxon>Gammaproteobacteria</taxon>
        <taxon>Pseudomonadales</taxon>
        <taxon>Pseudomonadaceae</taxon>
        <taxon>Stutzerimonas</taxon>
    </lineage>
</organism>
<feature type="transmembrane region" description="Helical" evidence="7">
    <location>
        <begin position="330"/>
        <end position="349"/>
    </location>
</feature>
<dbReference type="InterPro" id="IPR020846">
    <property type="entry name" value="MFS_dom"/>
</dbReference>
<comment type="caution">
    <text evidence="9">The sequence shown here is derived from an EMBL/GenBank/DDBJ whole genome shotgun (WGS) entry which is preliminary data.</text>
</comment>
<keyword evidence="4 7" id="KW-0812">Transmembrane</keyword>
<evidence type="ECO:0000256" key="5">
    <source>
        <dbReference type="ARBA" id="ARBA00022989"/>
    </source>
</evidence>
<dbReference type="PANTHER" id="PTHR42718:SF47">
    <property type="entry name" value="METHYL VIOLOGEN RESISTANCE PROTEIN SMVA"/>
    <property type="match status" value="1"/>
</dbReference>
<dbReference type="GO" id="GO:0005886">
    <property type="term" value="C:plasma membrane"/>
    <property type="evidence" value="ECO:0007669"/>
    <property type="project" value="UniProtKB-SubCell"/>
</dbReference>
<evidence type="ECO:0000256" key="2">
    <source>
        <dbReference type="ARBA" id="ARBA00022448"/>
    </source>
</evidence>
<feature type="transmembrane region" description="Helical" evidence="7">
    <location>
        <begin position="302"/>
        <end position="323"/>
    </location>
</feature>
<sequence>MRAVIPRRWLILLAVMLAFLPVVIDMTILHIAMPSLTLALGASTTEVLWIIDIYPLLMAGLLVPMGTLADRVGNRRVLLIGLVVFGIASLLAAFAPTPALLIGARVLLALGGSMIMPCVLGIIRRTFEDEDERAMALGLWGMVGAAGAALGPLIGGALLEHFWWGSAFLINVPIMLVVAPLVFLLLPRSEATTPGTWALGQALLLIAGMLALVYGIKAAVGATQPLAVALLVAVLGFALLSLFARLQLRSATPMLDLSLFSRPAILAGIIMALVSIGALAGVELTLAQELQYVLGKTPLQAGIFMIPIMAAAAVGGPIAGYLSNRFGLRLVANLSLAVAAGALLSLALTELQRPGLLVPTLLGMLGLALSIGLTASSIAIMGAVDADKGGAAGALEATAYELGTGLGITFFGVFMSSIFARTVSFAPDLAEPLAEQAARSIGDSYIVAQGLDEPLAAAVIEAARVAFSATHSTLLMTSAALIGLLACVTPFMLGVEGKRRCSS</sequence>
<keyword evidence="2" id="KW-0813">Transport</keyword>
<feature type="transmembrane region" description="Helical" evidence="7">
    <location>
        <begin position="264"/>
        <end position="282"/>
    </location>
</feature>
<feature type="transmembrane region" description="Helical" evidence="7">
    <location>
        <begin position="361"/>
        <end position="386"/>
    </location>
</feature>
<evidence type="ECO:0000313" key="9">
    <source>
        <dbReference type="EMBL" id="PNG07083.1"/>
    </source>
</evidence>
<dbReference type="AlphaFoldDB" id="A0A2N8SX63"/>
<feature type="transmembrane region" description="Helical" evidence="7">
    <location>
        <begin position="161"/>
        <end position="186"/>
    </location>
</feature>
<feature type="transmembrane region" description="Helical" evidence="7">
    <location>
        <begin position="135"/>
        <end position="155"/>
    </location>
</feature>
<gene>
    <name evidence="9" type="ORF">CXK94_17980</name>
</gene>
<evidence type="ECO:0000256" key="7">
    <source>
        <dbReference type="SAM" id="Phobius"/>
    </source>
</evidence>
<dbReference type="InterPro" id="IPR036259">
    <property type="entry name" value="MFS_trans_sf"/>
</dbReference>
<comment type="subcellular location">
    <subcellularLocation>
        <location evidence="1">Cell membrane</location>
        <topology evidence="1">Multi-pass membrane protein</topology>
    </subcellularLocation>
</comment>
<dbReference type="Gene3D" id="1.20.1250.20">
    <property type="entry name" value="MFS general substrate transporter like domains"/>
    <property type="match status" value="1"/>
</dbReference>
<dbReference type="InterPro" id="IPR011701">
    <property type="entry name" value="MFS"/>
</dbReference>